<dbReference type="EMBL" id="JXLB01000003">
    <property type="protein sequence ID" value="OJG83495.1"/>
    <property type="molecule type" value="Genomic_DNA"/>
</dbReference>
<protein>
    <submittedName>
        <fullName evidence="2">Uncharacterized protein</fullName>
    </submittedName>
</protein>
<dbReference type="STRING" id="150033.RV14_GL001373"/>
<accession>A0A1L8WR78</accession>
<evidence type="ECO:0000313" key="3">
    <source>
        <dbReference type="Proteomes" id="UP000182152"/>
    </source>
</evidence>
<organism evidence="2 3">
    <name type="scientific">Enterococcus ratti</name>
    <dbReference type="NCBI Taxonomy" id="150033"/>
    <lineage>
        <taxon>Bacteria</taxon>
        <taxon>Bacillati</taxon>
        <taxon>Bacillota</taxon>
        <taxon>Bacilli</taxon>
        <taxon>Lactobacillales</taxon>
        <taxon>Enterococcaceae</taxon>
        <taxon>Enterococcus</taxon>
    </lineage>
</organism>
<reference evidence="2 3" key="1">
    <citation type="submission" date="2014-12" db="EMBL/GenBank/DDBJ databases">
        <title>Draft genome sequences of 29 type strains of Enterococci.</title>
        <authorList>
            <person name="Zhong Z."/>
            <person name="Sun Z."/>
            <person name="Liu W."/>
            <person name="Zhang W."/>
            <person name="Zhang H."/>
        </authorList>
    </citation>
    <scope>NUCLEOTIDE SEQUENCE [LARGE SCALE GENOMIC DNA]</scope>
    <source>
        <strain evidence="2 3">DSM 15687</strain>
    </source>
</reference>
<name>A0A1L8WR78_9ENTE</name>
<keyword evidence="3" id="KW-1185">Reference proteome</keyword>
<feature type="region of interest" description="Disordered" evidence="1">
    <location>
        <begin position="616"/>
        <end position="635"/>
    </location>
</feature>
<proteinExistence type="predicted"/>
<evidence type="ECO:0000256" key="1">
    <source>
        <dbReference type="SAM" id="MobiDB-lite"/>
    </source>
</evidence>
<dbReference type="Proteomes" id="UP000182152">
    <property type="component" value="Unassembled WGS sequence"/>
</dbReference>
<dbReference type="AlphaFoldDB" id="A0A1L8WR78"/>
<evidence type="ECO:0000313" key="2">
    <source>
        <dbReference type="EMBL" id="OJG83495.1"/>
    </source>
</evidence>
<sequence>MMETLKVFTTEEILTMPIFSSENVLNFLKKDNKELADKFVVLEKKLEEDFQENKRKRAQENNLPNRIQNSKASPLTIELLDLLEELKHNGLYHYRTALASKYKPKLPWDDQNNFERLIKGTDIEDKFQDFLNVNPFIKLKLHKKNQNMFTQVKNAYERQNPQLLTSVCQKVLAELTDFSSNEKEKIVQELINHTFPNKEGLRKYIQEEIEKTPTAIISKLYKRKQNLYKDFISVTSPADFYKVKLLQEKINQTNLEGAEKQALIRELQRRTEKFDNGRVIVEHVLRNLKNTNETLYKEFKDDSKISPDLKMKMKEEETLDYLSENLLKMELKKRQKVYEKIDRYKEIVRQEGLIDAIVHRIEADKKENTEIKRVLISEIKDLTLKNQESPLSIFKKEYILKKYLEQELRGMMKQEQGENVKEYEGLFSSINEIKHEANQEEYTAAVNQIHKYKKLINENQFNEIIERNIKNNEVIFSKNKECFIAELKDSSLAGTIKESGQVDKMEIEKKNLCAVIFKSYFQDAKENALIKIEEYEQNFFKNPLEVSKLKKQIEQDQEIPQQMRTSLVKKLEKHMSNMAIGATQVVKNKTLPTLEKPYKKNEDSLQYKLKAANRIAQTQSCDKEPADRKVSELSR</sequence>
<feature type="compositionally biased region" description="Basic and acidic residues" evidence="1">
    <location>
        <begin position="621"/>
        <end position="635"/>
    </location>
</feature>
<gene>
    <name evidence="2" type="ORF">RV14_GL001373</name>
</gene>
<comment type="caution">
    <text evidence="2">The sequence shown here is derived from an EMBL/GenBank/DDBJ whole genome shotgun (WGS) entry which is preliminary data.</text>
</comment>